<sequence length="80" mass="8752">MPPCPPDGGYPDDANIRWVAQTRGIGAYARTRKIPVGAYLNTPFGWVKTGRIGMRPYQSERCKYTMGGANTGNWGICANT</sequence>
<protein>
    <submittedName>
        <fullName evidence="1">Uncharacterized protein</fullName>
    </submittedName>
</protein>
<proteinExistence type="predicted"/>
<evidence type="ECO:0000313" key="2">
    <source>
        <dbReference type="Proteomes" id="UP001431572"/>
    </source>
</evidence>
<reference evidence="1" key="1">
    <citation type="journal article" date="2024" name="Nature">
        <title>Anoxygenic phototroph of the Chloroflexota uses a type I reaction centre.</title>
        <authorList>
            <person name="Tsuji J.M."/>
            <person name="Shaw N.A."/>
            <person name="Nagashima S."/>
            <person name="Venkiteswaran J.J."/>
            <person name="Schiff S.L."/>
            <person name="Watanabe T."/>
            <person name="Fukui M."/>
            <person name="Hanada S."/>
            <person name="Tank M."/>
            <person name="Neufeld J.D."/>
        </authorList>
    </citation>
    <scope>NUCLEOTIDE SEQUENCE</scope>
    <source>
        <strain evidence="1">L227-S17</strain>
    </source>
</reference>
<name>A0ABY9B647_9CHLR</name>
<dbReference type="Proteomes" id="UP001431572">
    <property type="component" value="Chromosome 2"/>
</dbReference>
<gene>
    <name evidence="1" type="ORF">OZ401_004294</name>
</gene>
<dbReference type="RefSeq" id="WP_341470583.1">
    <property type="nucleotide sequence ID" value="NZ_CP128400.1"/>
</dbReference>
<dbReference type="EMBL" id="CP128400">
    <property type="protein sequence ID" value="WJW68678.1"/>
    <property type="molecule type" value="Genomic_DNA"/>
</dbReference>
<accession>A0ABY9B647</accession>
<evidence type="ECO:0000313" key="1">
    <source>
        <dbReference type="EMBL" id="WJW68678.1"/>
    </source>
</evidence>
<keyword evidence="2" id="KW-1185">Reference proteome</keyword>
<organism evidence="1 2">
    <name type="scientific">Candidatus Chlorohelix allophototropha</name>
    <dbReference type="NCBI Taxonomy" id="3003348"/>
    <lineage>
        <taxon>Bacteria</taxon>
        <taxon>Bacillati</taxon>
        <taxon>Chloroflexota</taxon>
        <taxon>Chloroflexia</taxon>
        <taxon>Candidatus Chloroheliales</taxon>
        <taxon>Candidatus Chloroheliaceae</taxon>
        <taxon>Candidatus Chlorohelix</taxon>
    </lineage>
</organism>